<dbReference type="SMART" id="SM00256">
    <property type="entry name" value="FBOX"/>
    <property type="match status" value="1"/>
</dbReference>
<dbReference type="InterPro" id="IPR001810">
    <property type="entry name" value="F-box_dom"/>
</dbReference>
<dbReference type="InterPro" id="IPR036047">
    <property type="entry name" value="F-box-like_dom_sf"/>
</dbReference>
<evidence type="ECO:0000259" key="1">
    <source>
        <dbReference type="PROSITE" id="PS50181"/>
    </source>
</evidence>
<feature type="non-terminal residue" evidence="2">
    <location>
        <position position="75"/>
    </location>
</feature>
<organism evidence="2 3">
    <name type="scientific">Aureobasidium namibiae CBS 147.97</name>
    <dbReference type="NCBI Taxonomy" id="1043004"/>
    <lineage>
        <taxon>Eukaryota</taxon>
        <taxon>Fungi</taxon>
        <taxon>Dikarya</taxon>
        <taxon>Ascomycota</taxon>
        <taxon>Pezizomycotina</taxon>
        <taxon>Dothideomycetes</taxon>
        <taxon>Dothideomycetidae</taxon>
        <taxon>Dothideales</taxon>
        <taxon>Saccotheciaceae</taxon>
        <taxon>Aureobasidium</taxon>
    </lineage>
</organism>
<dbReference type="EMBL" id="KL584702">
    <property type="protein sequence ID" value="KEQ78024.1"/>
    <property type="molecule type" value="Genomic_DNA"/>
</dbReference>
<evidence type="ECO:0000313" key="3">
    <source>
        <dbReference type="Proteomes" id="UP000027730"/>
    </source>
</evidence>
<sequence length="75" mass="8196">MAVVLSLPTELLCQIADSVDSTDLGNMRLVCKPLRDAANRAFGIAHVKNRRHVLTQKSIEALLEIVTHPTLGAYV</sequence>
<gene>
    <name evidence="2" type="ORF">M436DRAFT_36836</name>
</gene>
<dbReference type="Proteomes" id="UP000027730">
    <property type="component" value="Unassembled WGS sequence"/>
</dbReference>
<keyword evidence="3" id="KW-1185">Reference proteome</keyword>
<dbReference type="Pfam" id="PF12937">
    <property type="entry name" value="F-box-like"/>
    <property type="match status" value="1"/>
</dbReference>
<dbReference type="OrthoDB" id="5279008at2759"/>
<dbReference type="RefSeq" id="XP_013431931.1">
    <property type="nucleotide sequence ID" value="XM_013576477.1"/>
</dbReference>
<name>A0A074X2M4_9PEZI</name>
<proteinExistence type="predicted"/>
<reference evidence="2 3" key="1">
    <citation type="journal article" date="2014" name="BMC Genomics">
        <title>Genome sequencing of four Aureobasidium pullulans varieties: biotechnological potential, stress tolerance, and description of new species.</title>
        <authorList>
            <person name="Gostin Ar C."/>
            <person name="Ohm R.A."/>
            <person name="Kogej T."/>
            <person name="Sonjak S."/>
            <person name="Turk M."/>
            <person name="Zajc J."/>
            <person name="Zalar P."/>
            <person name="Grube M."/>
            <person name="Sun H."/>
            <person name="Han J."/>
            <person name="Sharma A."/>
            <person name="Chiniquy J."/>
            <person name="Ngan C.Y."/>
            <person name="Lipzen A."/>
            <person name="Barry K."/>
            <person name="Grigoriev I.V."/>
            <person name="Gunde-Cimerman N."/>
        </authorList>
    </citation>
    <scope>NUCLEOTIDE SEQUENCE [LARGE SCALE GENOMIC DNA]</scope>
    <source>
        <strain evidence="2 3">CBS 147.97</strain>
    </source>
</reference>
<dbReference type="GeneID" id="25408708"/>
<dbReference type="AlphaFoldDB" id="A0A074X2M4"/>
<evidence type="ECO:0000313" key="2">
    <source>
        <dbReference type="EMBL" id="KEQ78024.1"/>
    </source>
</evidence>
<dbReference type="PROSITE" id="PS50181">
    <property type="entry name" value="FBOX"/>
    <property type="match status" value="1"/>
</dbReference>
<dbReference type="HOGENOM" id="CLU_180467_0_0_1"/>
<protein>
    <recommendedName>
        <fullName evidence="1">F-box domain-containing protein</fullName>
    </recommendedName>
</protein>
<feature type="domain" description="F-box" evidence="1">
    <location>
        <begin position="1"/>
        <end position="47"/>
    </location>
</feature>
<dbReference type="STRING" id="1043004.A0A074X2M4"/>
<dbReference type="SUPFAM" id="SSF81383">
    <property type="entry name" value="F-box domain"/>
    <property type="match status" value="1"/>
</dbReference>
<dbReference type="Gene3D" id="1.20.1280.50">
    <property type="match status" value="1"/>
</dbReference>
<accession>A0A074X2M4</accession>